<keyword evidence="4" id="KW-0677">Repeat</keyword>
<dbReference type="InterPro" id="IPR002395">
    <property type="entry name" value="Kininogen"/>
</dbReference>
<dbReference type="CDD" id="cd00042">
    <property type="entry name" value="CY"/>
    <property type="match status" value="1"/>
</dbReference>
<feature type="domain" description="Cystatin fetuin-B-type" evidence="9">
    <location>
        <begin position="16"/>
        <end position="130"/>
    </location>
</feature>
<gene>
    <name evidence="10" type="primary">FETUB</name>
</gene>
<reference evidence="10" key="2">
    <citation type="submission" date="2025-08" db="UniProtKB">
        <authorList>
            <consortium name="Ensembl"/>
        </authorList>
    </citation>
    <scope>IDENTIFICATION</scope>
</reference>
<dbReference type="GO" id="GO:0060255">
    <property type="term" value="P:regulation of macromolecule metabolic process"/>
    <property type="evidence" value="ECO:0007669"/>
    <property type="project" value="UniProtKB-ARBA"/>
</dbReference>
<dbReference type="GeneTree" id="ENSGT00950000182930"/>
<dbReference type="RefSeq" id="XP_028855813.1">
    <property type="nucleotide sequence ID" value="XM_028999980.1"/>
</dbReference>
<dbReference type="Ensembl" id="ENSDCDT00010019539.1">
    <property type="protein sequence ID" value="ENSDCDP00010018460.1"/>
    <property type="gene ID" value="ENSDCDG00010008371.1"/>
</dbReference>
<sequence>MKQCVLLLLAFACVDGAPVDSMKPGSCKDPVTLGAAQQALTKINQDRTEGYIFSLHRLSNVNQMPHGDMGMVFYLTMDVLETNCHVLSRKDWKSCEVRPDYNTPVYGQCKATIFINRVKRIVRLYKYTCTVRPAPTTKILQQCPDCLILISKDNEQILKTMKMSMEKFNNESGLSNFFVPLNVTRASSQGGMVTFYNVEFTIQETVCSNTTNLADVSSCDLLSCEFAHKGFCKGSRSWVPHGTENLHVNCEIFEAEAAEKEKQRHLLGGELDHSHSAATDLSLGHDHEHDHTVTHSHGKDDHAHNHSHHHNHDANKDKSHDHDHGHDHDHVHSHHSKAHDHSHDQGEHGHHSYGHGQGDTHEHDHEHALDHEHKHKHLHEHEHHHHHHEHEHQTSVKHPEGKVLFLTSMDHPMTLPSFPDEPVGSEAHKPVTLPFIPDPEIPGESEPVIKPFPKTISKECPAESKAEGRLIKELFATDPLFKTSS</sequence>
<keyword evidence="6" id="KW-0325">Glycoprotein</keyword>
<dbReference type="PRINTS" id="PR00334">
    <property type="entry name" value="KININOGEN"/>
</dbReference>
<dbReference type="Proteomes" id="UP000694580">
    <property type="component" value="Chromosome 13"/>
</dbReference>
<dbReference type="InterPro" id="IPR025764">
    <property type="entry name" value="Cystatin_Fetuin_B"/>
</dbReference>
<evidence type="ECO:0000313" key="11">
    <source>
        <dbReference type="Proteomes" id="UP000694580"/>
    </source>
</evidence>
<reference evidence="10 11" key="1">
    <citation type="submission" date="2020-06" db="EMBL/GenBank/DDBJ databases">
        <authorList>
            <consortium name="Wellcome Sanger Institute Data Sharing"/>
        </authorList>
    </citation>
    <scope>NUCLEOTIDE SEQUENCE [LARGE SCALE GENOMIC DNA]</scope>
</reference>
<evidence type="ECO:0000259" key="9">
    <source>
        <dbReference type="PROSITE" id="PS51530"/>
    </source>
</evidence>
<feature type="compositionally biased region" description="Basic and acidic residues" evidence="7">
    <location>
        <begin position="339"/>
        <end position="350"/>
    </location>
</feature>
<dbReference type="PROSITE" id="PS01255">
    <property type="entry name" value="FETUIN_2"/>
    <property type="match status" value="1"/>
</dbReference>
<dbReference type="GO" id="GO:0005615">
    <property type="term" value="C:extracellular space"/>
    <property type="evidence" value="ECO:0007669"/>
    <property type="project" value="InterPro"/>
</dbReference>
<feature type="signal peptide" evidence="8">
    <location>
        <begin position="1"/>
        <end position="16"/>
    </location>
</feature>
<evidence type="ECO:0000256" key="6">
    <source>
        <dbReference type="ARBA" id="ARBA00023180"/>
    </source>
</evidence>
<dbReference type="Pfam" id="PF00031">
    <property type="entry name" value="Cystatin"/>
    <property type="match status" value="2"/>
</dbReference>
<feature type="compositionally biased region" description="Basic and acidic residues" evidence="7">
    <location>
        <begin position="312"/>
        <end position="330"/>
    </location>
</feature>
<dbReference type="PANTHER" id="PTHR13814:SF10">
    <property type="entry name" value="FETUIN-B"/>
    <property type="match status" value="1"/>
</dbReference>
<organism evidence="10 11">
    <name type="scientific">Denticeps clupeoides</name>
    <name type="common">denticle herring</name>
    <dbReference type="NCBI Taxonomy" id="299321"/>
    <lineage>
        <taxon>Eukaryota</taxon>
        <taxon>Metazoa</taxon>
        <taxon>Chordata</taxon>
        <taxon>Craniata</taxon>
        <taxon>Vertebrata</taxon>
        <taxon>Euteleostomi</taxon>
        <taxon>Actinopterygii</taxon>
        <taxon>Neopterygii</taxon>
        <taxon>Teleostei</taxon>
        <taxon>Clupei</taxon>
        <taxon>Clupeiformes</taxon>
        <taxon>Denticipitoidei</taxon>
        <taxon>Denticipitidae</taxon>
        <taxon>Denticeps</taxon>
    </lineage>
</organism>
<dbReference type="Gene3D" id="3.10.450.10">
    <property type="match status" value="2"/>
</dbReference>
<dbReference type="InterPro" id="IPR046350">
    <property type="entry name" value="Cystatin_sf"/>
</dbReference>
<feature type="compositionally biased region" description="Basic and acidic residues" evidence="7">
    <location>
        <begin position="286"/>
        <end position="304"/>
    </location>
</feature>
<dbReference type="PROSITE" id="PS51530">
    <property type="entry name" value="CYSTATIN_FETUIN_B"/>
    <property type="match status" value="2"/>
</dbReference>
<accession>A0AAY4BC88</accession>
<comment type="subcellular location">
    <subcellularLocation>
        <location evidence="1">Secreted</location>
    </subcellularLocation>
</comment>
<dbReference type="InterPro" id="IPR000010">
    <property type="entry name" value="Cystatin_dom"/>
</dbReference>
<feature type="region of interest" description="Disordered" evidence="7">
    <location>
        <begin position="286"/>
        <end position="397"/>
    </location>
</feature>
<dbReference type="FunFam" id="3.10.450.10:FF:000005">
    <property type="entry name" value="Histidine-rich glycoprotein"/>
    <property type="match status" value="1"/>
</dbReference>
<proteinExistence type="predicted"/>
<keyword evidence="5" id="KW-1015">Disulfide bond</keyword>
<dbReference type="GeneID" id="114801721"/>
<evidence type="ECO:0000256" key="4">
    <source>
        <dbReference type="ARBA" id="ARBA00022737"/>
    </source>
</evidence>
<keyword evidence="2" id="KW-0964">Secreted</keyword>
<dbReference type="PANTHER" id="PTHR13814">
    <property type="entry name" value="FETUIN"/>
    <property type="match status" value="1"/>
</dbReference>
<evidence type="ECO:0000313" key="10">
    <source>
        <dbReference type="Ensembl" id="ENSDCDP00010018460.1"/>
    </source>
</evidence>
<evidence type="ECO:0000256" key="2">
    <source>
        <dbReference type="ARBA" id="ARBA00022525"/>
    </source>
</evidence>
<dbReference type="InterPro" id="IPR050735">
    <property type="entry name" value="Kininogen_Fetuin_HRG"/>
</dbReference>
<feature type="compositionally biased region" description="Basic and acidic residues" evidence="7">
    <location>
        <begin position="358"/>
        <end position="372"/>
    </location>
</feature>
<feature type="domain" description="Cystatin fetuin-B-type" evidence="9">
    <location>
        <begin position="141"/>
        <end position="251"/>
    </location>
</feature>
<evidence type="ECO:0000256" key="7">
    <source>
        <dbReference type="SAM" id="MobiDB-lite"/>
    </source>
</evidence>
<evidence type="ECO:0000256" key="5">
    <source>
        <dbReference type="ARBA" id="ARBA00023157"/>
    </source>
</evidence>
<dbReference type="GO" id="GO:0004869">
    <property type="term" value="F:cysteine-type endopeptidase inhibitor activity"/>
    <property type="evidence" value="ECO:0007669"/>
    <property type="project" value="InterPro"/>
</dbReference>
<evidence type="ECO:0000256" key="1">
    <source>
        <dbReference type="ARBA" id="ARBA00004613"/>
    </source>
</evidence>
<name>A0AAY4BC88_9TELE</name>
<keyword evidence="3 8" id="KW-0732">Signal</keyword>
<reference evidence="10" key="3">
    <citation type="submission" date="2025-09" db="UniProtKB">
        <authorList>
            <consortium name="Ensembl"/>
        </authorList>
    </citation>
    <scope>IDENTIFICATION</scope>
</reference>
<feature type="chain" id="PRO_5044295643" description="Cystatin fetuin-B-type domain-containing protein" evidence="8">
    <location>
        <begin position="17"/>
        <end position="485"/>
    </location>
</feature>
<protein>
    <recommendedName>
        <fullName evidence="9">Cystatin fetuin-B-type domain-containing protein</fullName>
    </recommendedName>
</protein>
<keyword evidence="11" id="KW-1185">Reference proteome</keyword>
<dbReference type="SMART" id="SM00043">
    <property type="entry name" value="CY"/>
    <property type="match status" value="2"/>
</dbReference>
<evidence type="ECO:0000256" key="3">
    <source>
        <dbReference type="ARBA" id="ARBA00022729"/>
    </source>
</evidence>
<dbReference type="InterPro" id="IPR001363">
    <property type="entry name" value="Prot_inh_fetuin_CS"/>
</dbReference>
<dbReference type="SUPFAM" id="SSF54403">
    <property type="entry name" value="Cystatin/monellin"/>
    <property type="match status" value="2"/>
</dbReference>
<evidence type="ECO:0000256" key="8">
    <source>
        <dbReference type="SAM" id="SignalP"/>
    </source>
</evidence>
<feature type="compositionally biased region" description="Basic residues" evidence="7">
    <location>
        <begin position="373"/>
        <end position="389"/>
    </location>
</feature>
<dbReference type="AlphaFoldDB" id="A0AAY4BC88"/>